<proteinExistence type="predicted"/>
<name>X0Z0E4_9ZZZZ</name>
<evidence type="ECO:0000313" key="1">
    <source>
        <dbReference type="EMBL" id="GAG62425.1"/>
    </source>
</evidence>
<accession>X0Z0E4</accession>
<dbReference type="EMBL" id="BART01006377">
    <property type="protein sequence ID" value="GAG62425.1"/>
    <property type="molecule type" value="Genomic_DNA"/>
</dbReference>
<sequence length="74" mass="8726">MRILEIGKIYQNSEPTISLELNLEDLYWMQSLVPHRDTFRKDLQEGIDAIECRNKILATKPDCPENEKALSYMR</sequence>
<gene>
    <name evidence="1" type="ORF">S01H4_14539</name>
</gene>
<protein>
    <submittedName>
        <fullName evidence="1">Uncharacterized protein</fullName>
    </submittedName>
</protein>
<organism evidence="1">
    <name type="scientific">marine sediment metagenome</name>
    <dbReference type="NCBI Taxonomy" id="412755"/>
    <lineage>
        <taxon>unclassified sequences</taxon>
        <taxon>metagenomes</taxon>
        <taxon>ecological metagenomes</taxon>
    </lineage>
</organism>
<dbReference type="AlphaFoldDB" id="X0Z0E4"/>
<comment type="caution">
    <text evidence="1">The sequence shown here is derived from an EMBL/GenBank/DDBJ whole genome shotgun (WGS) entry which is preliminary data.</text>
</comment>
<reference evidence="1" key="1">
    <citation type="journal article" date="2014" name="Front. Microbiol.">
        <title>High frequency of phylogenetically diverse reductive dehalogenase-homologous genes in deep subseafloor sedimentary metagenomes.</title>
        <authorList>
            <person name="Kawai M."/>
            <person name="Futagami T."/>
            <person name="Toyoda A."/>
            <person name="Takaki Y."/>
            <person name="Nishi S."/>
            <person name="Hori S."/>
            <person name="Arai W."/>
            <person name="Tsubouchi T."/>
            <person name="Morono Y."/>
            <person name="Uchiyama I."/>
            <person name="Ito T."/>
            <person name="Fujiyama A."/>
            <person name="Inagaki F."/>
            <person name="Takami H."/>
        </authorList>
    </citation>
    <scope>NUCLEOTIDE SEQUENCE</scope>
    <source>
        <strain evidence="1">Expedition CK06-06</strain>
    </source>
</reference>